<dbReference type="InterPro" id="IPR014710">
    <property type="entry name" value="RmlC-like_jellyroll"/>
</dbReference>
<comment type="caution">
    <text evidence="3">The sequence shown here is derived from an EMBL/GenBank/DDBJ whole genome shotgun (WGS) entry which is preliminary data.</text>
</comment>
<evidence type="ECO:0000313" key="3">
    <source>
        <dbReference type="EMBL" id="GAA0270644.1"/>
    </source>
</evidence>
<dbReference type="InterPro" id="IPR051610">
    <property type="entry name" value="GPI/OXD"/>
</dbReference>
<dbReference type="SUPFAM" id="SSF51182">
    <property type="entry name" value="RmlC-like cupins"/>
    <property type="match status" value="1"/>
</dbReference>
<dbReference type="InterPro" id="IPR013096">
    <property type="entry name" value="Cupin_2"/>
</dbReference>
<reference evidence="3 4" key="1">
    <citation type="journal article" date="2019" name="Int. J. Syst. Evol. Microbiol.">
        <title>The Global Catalogue of Microorganisms (GCM) 10K type strain sequencing project: providing services to taxonomists for standard genome sequencing and annotation.</title>
        <authorList>
            <consortium name="The Broad Institute Genomics Platform"/>
            <consortium name="The Broad Institute Genome Sequencing Center for Infectious Disease"/>
            <person name="Wu L."/>
            <person name="Ma J."/>
        </authorList>
    </citation>
    <scope>NUCLEOTIDE SEQUENCE [LARGE SCALE GENOMIC DNA]</scope>
    <source>
        <strain evidence="3 4">JCM 4505</strain>
    </source>
</reference>
<organism evidence="3 4">
    <name type="scientific">Streptomyces polychromogenes</name>
    <dbReference type="NCBI Taxonomy" id="67342"/>
    <lineage>
        <taxon>Bacteria</taxon>
        <taxon>Bacillati</taxon>
        <taxon>Actinomycetota</taxon>
        <taxon>Actinomycetes</taxon>
        <taxon>Kitasatosporales</taxon>
        <taxon>Streptomycetaceae</taxon>
        <taxon>Streptomyces</taxon>
    </lineage>
</organism>
<protein>
    <submittedName>
        <fullName evidence="3">Cupin domain-containing protein</fullName>
    </submittedName>
</protein>
<gene>
    <name evidence="3" type="ORF">GCM10010302_05260</name>
</gene>
<dbReference type="PANTHER" id="PTHR35848">
    <property type="entry name" value="OXALATE-BINDING PROTEIN"/>
    <property type="match status" value="1"/>
</dbReference>
<evidence type="ECO:0000256" key="1">
    <source>
        <dbReference type="ARBA" id="ARBA00022723"/>
    </source>
</evidence>
<feature type="domain" description="Cupin type-2" evidence="2">
    <location>
        <begin position="40"/>
        <end position="108"/>
    </location>
</feature>
<dbReference type="Pfam" id="PF07883">
    <property type="entry name" value="Cupin_2"/>
    <property type="match status" value="1"/>
</dbReference>
<evidence type="ECO:0000259" key="2">
    <source>
        <dbReference type="Pfam" id="PF07883"/>
    </source>
</evidence>
<sequence>MSPLPIQRRDQAPAHQEHGCTFRRVLPWDHSGPSDTGMGICTVPPATRTVPHSHQDLEHFYVARGKGRVHVDGEATDIGQGDAFIIGAQQVHHFETPDDHALELVSIWSQTPFGTAG</sequence>
<dbReference type="PANTHER" id="PTHR35848:SF6">
    <property type="entry name" value="CUPIN TYPE-2 DOMAIN-CONTAINING PROTEIN"/>
    <property type="match status" value="1"/>
</dbReference>
<dbReference type="Gene3D" id="2.60.120.10">
    <property type="entry name" value="Jelly Rolls"/>
    <property type="match status" value="1"/>
</dbReference>
<name>A0ABN0V1G3_9ACTN</name>
<accession>A0ABN0V1G3</accession>
<dbReference type="RefSeq" id="WP_344151685.1">
    <property type="nucleotide sequence ID" value="NZ_BAAABV010000005.1"/>
</dbReference>
<keyword evidence="4" id="KW-1185">Reference proteome</keyword>
<evidence type="ECO:0000313" key="4">
    <source>
        <dbReference type="Proteomes" id="UP001501867"/>
    </source>
</evidence>
<keyword evidence="1" id="KW-0479">Metal-binding</keyword>
<proteinExistence type="predicted"/>
<dbReference type="InterPro" id="IPR011051">
    <property type="entry name" value="RmlC_Cupin_sf"/>
</dbReference>
<dbReference type="Proteomes" id="UP001501867">
    <property type="component" value="Unassembled WGS sequence"/>
</dbReference>
<dbReference type="EMBL" id="BAAABV010000005">
    <property type="protein sequence ID" value="GAA0270644.1"/>
    <property type="molecule type" value="Genomic_DNA"/>
</dbReference>